<dbReference type="GO" id="GO:0016788">
    <property type="term" value="F:hydrolase activity, acting on ester bonds"/>
    <property type="evidence" value="ECO:0007669"/>
    <property type="project" value="InterPro"/>
</dbReference>
<accession>A0A553UQD2</accession>
<dbReference type="InterPro" id="IPR029060">
    <property type="entry name" value="PIN-like_dom_sf"/>
</dbReference>
<keyword evidence="3 5" id="KW-0479">Metal-binding</keyword>
<dbReference type="Proteomes" id="UP000316092">
    <property type="component" value="Unassembled WGS sequence"/>
</dbReference>
<dbReference type="NCBIfam" id="TIGR00028">
    <property type="entry name" value="Mtu_PIN_fam"/>
    <property type="match status" value="1"/>
</dbReference>
<evidence type="ECO:0000256" key="2">
    <source>
        <dbReference type="ARBA" id="ARBA00022722"/>
    </source>
</evidence>
<dbReference type="Gene3D" id="3.40.50.1010">
    <property type="entry name" value="5'-nuclease"/>
    <property type="match status" value="1"/>
</dbReference>
<gene>
    <name evidence="5" type="primary">vapC</name>
    <name evidence="7" type="ORF">FNU79_13690</name>
</gene>
<protein>
    <recommendedName>
        <fullName evidence="5">Ribonuclease VapC</fullName>
        <shortName evidence="5">RNase VapC</shortName>
        <ecNumber evidence="5">3.1.-.-</ecNumber>
    </recommendedName>
    <alternativeName>
        <fullName evidence="5">Toxin VapC</fullName>
    </alternativeName>
</protein>
<evidence type="ECO:0000313" key="7">
    <source>
        <dbReference type="EMBL" id="TSA82423.1"/>
    </source>
</evidence>
<dbReference type="OrthoDB" id="71739at2"/>
<evidence type="ECO:0000256" key="5">
    <source>
        <dbReference type="HAMAP-Rule" id="MF_00265"/>
    </source>
</evidence>
<dbReference type="HAMAP" id="MF_00265">
    <property type="entry name" value="VapC_Nob1"/>
    <property type="match status" value="1"/>
</dbReference>
<keyword evidence="2 5" id="KW-0540">Nuclease</keyword>
<evidence type="ECO:0000256" key="1">
    <source>
        <dbReference type="ARBA" id="ARBA00022649"/>
    </source>
</evidence>
<dbReference type="SUPFAM" id="SSF88723">
    <property type="entry name" value="PIN domain-like"/>
    <property type="match status" value="1"/>
</dbReference>
<dbReference type="InterPro" id="IPR022907">
    <property type="entry name" value="VapC_family"/>
</dbReference>
<comment type="caution">
    <text evidence="7">The sequence shown here is derived from an EMBL/GenBank/DDBJ whole genome shotgun (WGS) entry which is preliminary data.</text>
</comment>
<dbReference type="GO" id="GO:0000287">
    <property type="term" value="F:magnesium ion binding"/>
    <property type="evidence" value="ECO:0007669"/>
    <property type="project" value="UniProtKB-UniRule"/>
</dbReference>
<reference evidence="7 8" key="1">
    <citation type="submission" date="2019-07" db="EMBL/GenBank/DDBJ databases">
        <title>Deinococcus detaillus sp. nov., isolated from humus soil in Antarctica.</title>
        <authorList>
            <person name="Zhang K."/>
        </authorList>
    </citation>
    <scope>NUCLEOTIDE SEQUENCE [LARGE SCALE GENOMIC DNA]</scope>
    <source>
        <strain evidence="7 8">H1</strain>
    </source>
</reference>
<dbReference type="InterPro" id="IPR002716">
    <property type="entry name" value="PIN_dom"/>
</dbReference>
<evidence type="ECO:0000256" key="4">
    <source>
        <dbReference type="ARBA" id="ARBA00022801"/>
    </source>
</evidence>
<name>A0A553UQD2_9DEIO</name>
<organism evidence="7 8">
    <name type="scientific">Deinococcus detaillensis</name>
    <dbReference type="NCBI Taxonomy" id="2592048"/>
    <lineage>
        <taxon>Bacteria</taxon>
        <taxon>Thermotogati</taxon>
        <taxon>Deinococcota</taxon>
        <taxon>Deinococci</taxon>
        <taxon>Deinococcales</taxon>
        <taxon>Deinococcaceae</taxon>
        <taxon>Deinococcus</taxon>
    </lineage>
</organism>
<dbReference type="GO" id="GO:0090729">
    <property type="term" value="F:toxin activity"/>
    <property type="evidence" value="ECO:0007669"/>
    <property type="project" value="UniProtKB-KW"/>
</dbReference>
<evidence type="ECO:0000256" key="3">
    <source>
        <dbReference type="ARBA" id="ARBA00022723"/>
    </source>
</evidence>
<dbReference type="RefSeq" id="WP_143721375.1">
    <property type="nucleotide sequence ID" value="NZ_VKDB01000017.1"/>
</dbReference>
<keyword evidence="8" id="KW-1185">Reference proteome</keyword>
<sequence length="140" mass="15588">MNYLLDTNILLYAFQITSPQHRRSVEWLKQKTEAGEAIYSCGLNEVAVARISTRTFHTPAEDVFLFLADLHALPNYQHAELGKAGLKRWRALTLNLNLTGNELNDAYLAALALERGLTLVTADRGFARFAGAGLKLEVLD</sequence>
<comment type="cofactor">
    <cofactor evidence="5">
        <name>Mg(2+)</name>
        <dbReference type="ChEBI" id="CHEBI:18420"/>
    </cofactor>
</comment>
<dbReference type="Pfam" id="PF01850">
    <property type="entry name" value="PIN"/>
    <property type="match status" value="1"/>
</dbReference>
<comment type="similarity">
    <text evidence="5">Belongs to the PINc/VapC protein family.</text>
</comment>
<dbReference type="EC" id="3.1.-.-" evidence="5"/>
<feature type="domain" description="PIN" evidence="6">
    <location>
        <begin position="3"/>
        <end position="131"/>
    </location>
</feature>
<dbReference type="AlphaFoldDB" id="A0A553UQD2"/>
<keyword evidence="5" id="KW-0800">Toxin</keyword>
<keyword evidence="5" id="KW-0460">Magnesium</keyword>
<keyword evidence="1 5" id="KW-1277">Toxin-antitoxin system</keyword>
<evidence type="ECO:0000313" key="8">
    <source>
        <dbReference type="Proteomes" id="UP000316092"/>
    </source>
</evidence>
<dbReference type="GO" id="GO:0004540">
    <property type="term" value="F:RNA nuclease activity"/>
    <property type="evidence" value="ECO:0007669"/>
    <property type="project" value="InterPro"/>
</dbReference>
<dbReference type="EMBL" id="VKDB01000017">
    <property type="protein sequence ID" value="TSA82423.1"/>
    <property type="molecule type" value="Genomic_DNA"/>
</dbReference>
<dbReference type="GO" id="GO:0045926">
    <property type="term" value="P:negative regulation of growth"/>
    <property type="evidence" value="ECO:0007669"/>
    <property type="project" value="UniProtKB-ARBA"/>
</dbReference>
<feature type="binding site" evidence="5">
    <location>
        <position position="6"/>
    </location>
    <ligand>
        <name>Mg(2+)</name>
        <dbReference type="ChEBI" id="CHEBI:18420"/>
    </ligand>
</feature>
<comment type="function">
    <text evidence="5">Toxic component of a toxin-antitoxin (TA) system. An RNase.</text>
</comment>
<dbReference type="InterPro" id="IPR006226">
    <property type="entry name" value="Mtu_PIN"/>
</dbReference>
<proteinExistence type="inferred from homology"/>
<evidence type="ECO:0000259" key="6">
    <source>
        <dbReference type="Pfam" id="PF01850"/>
    </source>
</evidence>
<feature type="binding site" evidence="5">
    <location>
        <position position="105"/>
    </location>
    <ligand>
        <name>Mg(2+)</name>
        <dbReference type="ChEBI" id="CHEBI:18420"/>
    </ligand>
</feature>
<keyword evidence="4 5" id="KW-0378">Hydrolase</keyword>